<accession>A0A7W3JBN7</accession>
<dbReference type="InterPro" id="IPR054272">
    <property type="entry name" value="DUF7003"/>
</dbReference>
<reference evidence="1 2" key="1">
    <citation type="submission" date="2020-07" db="EMBL/GenBank/DDBJ databases">
        <title>Sequencing the genomes of 1000 actinobacteria strains.</title>
        <authorList>
            <person name="Klenk H.-P."/>
        </authorList>
    </citation>
    <scope>NUCLEOTIDE SEQUENCE [LARGE SCALE GENOMIC DNA]</scope>
    <source>
        <strain evidence="1 2">DSM 44121</strain>
    </source>
</reference>
<name>A0A7W3JBN7_9MICO</name>
<organism evidence="1 2">
    <name type="scientific">Promicromonospora sukumoe</name>
    <dbReference type="NCBI Taxonomy" id="88382"/>
    <lineage>
        <taxon>Bacteria</taxon>
        <taxon>Bacillati</taxon>
        <taxon>Actinomycetota</taxon>
        <taxon>Actinomycetes</taxon>
        <taxon>Micrococcales</taxon>
        <taxon>Promicromonosporaceae</taxon>
        <taxon>Promicromonospora</taxon>
    </lineage>
</organism>
<dbReference type="Pfam" id="PF22535">
    <property type="entry name" value="DUF7003"/>
    <property type="match status" value="1"/>
</dbReference>
<dbReference type="Proteomes" id="UP000540568">
    <property type="component" value="Unassembled WGS sequence"/>
</dbReference>
<gene>
    <name evidence="1" type="ORF">FHX71_003877</name>
</gene>
<protein>
    <submittedName>
        <fullName evidence="1">Uncharacterized protein</fullName>
    </submittedName>
</protein>
<dbReference type="EMBL" id="JACGWV010000002">
    <property type="protein sequence ID" value="MBA8809901.1"/>
    <property type="molecule type" value="Genomic_DNA"/>
</dbReference>
<evidence type="ECO:0000313" key="2">
    <source>
        <dbReference type="Proteomes" id="UP000540568"/>
    </source>
</evidence>
<sequence>MTDEQSILDLFDRAAAEHQFPDLDHVYEYLIDCRLHAFADATRWALVVEKVAYTPRGGAVRDVVHVFDNAGPGAAPRWRSEIGTFDRVENWDEIEDEWEPEVFAGSAPVRVRGRDLDVTQPAGAGLVDVFRGLVPQHRDLLLCDEEELGWLVPGELPRLLVIDAWYQPDLFRTIPSQCETYVQLARVLATGAVDAYRPTHAPNTHWSRWPGSGSL</sequence>
<comment type="caution">
    <text evidence="1">The sequence shown here is derived from an EMBL/GenBank/DDBJ whole genome shotgun (WGS) entry which is preliminary data.</text>
</comment>
<evidence type="ECO:0000313" key="1">
    <source>
        <dbReference type="EMBL" id="MBA8809901.1"/>
    </source>
</evidence>
<dbReference type="RefSeq" id="WP_182619098.1">
    <property type="nucleotide sequence ID" value="NZ_BAAATF010000004.1"/>
</dbReference>
<keyword evidence="2" id="KW-1185">Reference proteome</keyword>
<dbReference type="AlphaFoldDB" id="A0A7W3JBN7"/>
<proteinExistence type="predicted"/>